<feature type="non-terminal residue" evidence="1">
    <location>
        <position position="140"/>
    </location>
</feature>
<dbReference type="AlphaFoldDB" id="A0A3B0XMJ1"/>
<protein>
    <submittedName>
        <fullName evidence="1">Uncharacterized protein</fullName>
    </submittedName>
</protein>
<organism evidence="1">
    <name type="scientific">hydrothermal vent metagenome</name>
    <dbReference type="NCBI Taxonomy" id="652676"/>
    <lineage>
        <taxon>unclassified sequences</taxon>
        <taxon>metagenomes</taxon>
        <taxon>ecological metagenomes</taxon>
    </lineage>
</organism>
<accession>A0A3B0XMJ1</accession>
<reference evidence="1" key="1">
    <citation type="submission" date="2018-06" db="EMBL/GenBank/DDBJ databases">
        <authorList>
            <person name="Zhirakovskaya E."/>
        </authorList>
    </citation>
    <scope>NUCLEOTIDE SEQUENCE</scope>
</reference>
<evidence type="ECO:0000313" key="1">
    <source>
        <dbReference type="EMBL" id="VAW69508.1"/>
    </source>
</evidence>
<dbReference type="EMBL" id="UOFJ01000436">
    <property type="protein sequence ID" value="VAW69508.1"/>
    <property type="molecule type" value="Genomic_DNA"/>
</dbReference>
<name>A0A3B0XMJ1_9ZZZZ</name>
<sequence>MTIHDTQSFFTPDEFFYQQNCILSKTYNLAHTLLKRSQSTHLFIPIRSLQYLAIIEMNAFWFVDSLAYATRGDEGGRLIRISWQPLVSPNQRESLVQNMDCRVIFYGGDMQKTQNRLGNEFYRAMQQIDQRHKDAISTNY</sequence>
<gene>
    <name evidence="1" type="ORF">MNBD_GAMMA10-3181</name>
</gene>
<proteinExistence type="predicted"/>